<reference evidence="3" key="2">
    <citation type="submission" date="2025-08" db="UniProtKB">
        <authorList>
            <consortium name="Ensembl"/>
        </authorList>
    </citation>
    <scope>IDENTIFICATION</scope>
</reference>
<dbReference type="PANTHER" id="PTHR31199">
    <property type="entry name" value="ARPIN"/>
    <property type="match status" value="1"/>
</dbReference>
<evidence type="ECO:0000313" key="3">
    <source>
        <dbReference type="Ensembl" id="ENSACLP00000003964.2"/>
    </source>
</evidence>
<sequence>MSRIYHNTSLQNKPVHSEKFDRAWCPSAFESGPGVLLEGKLLDVSRHAITDSNNQKVRFYVLYIQPSRIHQRKFDASGKEVEPNFSDTKKVNTGFLMSSYKVEAKGESDRLSEEQLSAAVNKAELMKITEKHRPAGTWAFWYPEADMEKTDLETGQDVRLKTRGNSPFVYLGEQSQKPHVLTAYGQEVWVKAVCLCLSLSVKLTQLEFLSLTKCFHFTLLFILKWHACVHLVK</sequence>
<dbReference type="Ensembl" id="ENSACLT00000004049.2">
    <property type="protein sequence ID" value="ENSACLP00000003964.2"/>
    <property type="gene ID" value="ENSACLG00000002677.2"/>
</dbReference>
<dbReference type="Pfam" id="PF10574">
    <property type="entry name" value="UPF0552"/>
    <property type="match status" value="1"/>
</dbReference>
<evidence type="ECO:0000256" key="2">
    <source>
        <dbReference type="ARBA" id="ARBA00019314"/>
    </source>
</evidence>
<dbReference type="STRING" id="8154.ENSACLP00000003964"/>
<dbReference type="Proteomes" id="UP000265100">
    <property type="component" value="Chromosome 7"/>
</dbReference>
<evidence type="ECO:0000256" key="1">
    <source>
        <dbReference type="ARBA" id="ARBA00008453"/>
    </source>
</evidence>
<proteinExistence type="inferred from homology"/>
<protein>
    <recommendedName>
        <fullName evidence="2">Arpin</fullName>
    </recommendedName>
</protein>
<keyword evidence="4" id="KW-1185">Reference proteome</keyword>
<organism evidence="3 4">
    <name type="scientific">Astatotilapia calliptera</name>
    <name type="common">Eastern happy</name>
    <name type="synonym">Chromis callipterus</name>
    <dbReference type="NCBI Taxonomy" id="8154"/>
    <lineage>
        <taxon>Eukaryota</taxon>
        <taxon>Metazoa</taxon>
        <taxon>Chordata</taxon>
        <taxon>Craniata</taxon>
        <taxon>Vertebrata</taxon>
        <taxon>Euteleostomi</taxon>
        <taxon>Actinopterygii</taxon>
        <taxon>Neopterygii</taxon>
        <taxon>Teleostei</taxon>
        <taxon>Neoteleostei</taxon>
        <taxon>Acanthomorphata</taxon>
        <taxon>Ovalentaria</taxon>
        <taxon>Cichlomorphae</taxon>
        <taxon>Cichliformes</taxon>
        <taxon>Cichlidae</taxon>
        <taxon>African cichlids</taxon>
        <taxon>Pseudocrenilabrinae</taxon>
        <taxon>Haplochromini</taxon>
        <taxon>Astatotilapia</taxon>
    </lineage>
</organism>
<dbReference type="GeneTree" id="ENSGT00530000064251"/>
<comment type="similarity">
    <text evidence="1">Belongs to the Arpin family.</text>
</comment>
<dbReference type="PANTHER" id="PTHR31199:SF1">
    <property type="entry name" value="ARPIN"/>
    <property type="match status" value="1"/>
</dbReference>
<dbReference type="OMA" id="QTVAFWI"/>
<name>A0A3P8NGQ9_ASTCA</name>
<dbReference type="GO" id="GO:0030336">
    <property type="term" value="P:negative regulation of cell migration"/>
    <property type="evidence" value="ECO:0007669"/>
    <property type="project" value="Ensembl"/>
</dbReference>
<dbReference type="Bgee" id="ENSACLG00000002677">
    <property type="expression patterns" value="Expressed in ovary and 8 other cell types or tissues"/>
</dbReference>
<reference evidence="3" key="1">
    <citation type="submission" date="2018-05" db="EMBL/GenBank/DDBJ databases">
        <authorList>
            <person name="Datahose"/>
        </authorList>
    </citation>
    <scope>NUCLEOTIDE SEQUENCE</scope>
</reference>
<reference evidence="3" key="3">
    <citation type="submission" date="2025-09" db="UniProtKB">
        <authorList>
            <consortium name="Ensembl"/>
        </authorList>
    </citation>
    <scope>IDENTIFICATION</scope>
</reference>
<dbReference type="GO" id="GO:0033058">
    <property type="term" value="P:directional locomotion"/>
    <property type="evidence" value="ECO:0007669"/>
    <property type="project" value="Ensembl"/>
</dbReference>
<dbReference type="InterPro" id="IPR018889">
    <property type="entry name" value="Arpin"/>
</dbReference>
<dbReference type="GO" id="GO:0051126">
    <property type="term" value="P:negative regulation of actin nucleation"/>
    <property type="evidence" value="ECO:0007669"/>
    <property type="project" value="InterPro"/>
</dbReference>
<evidence type="ECO:0000313" key="4">
    <source>
        <dbReference type="Proteomes" id="UP000265100"/>
    </source>
</evidence>
<accession>A0A3P8NGQ9</accession>
<dbReference type="AlphaFoldDB" id="A0A3P8NGQ9"/>